<keyword evidence="3" id="KW-1185">Reference proteome</keyword>
<reference evidence="2 3" key="1">
    <citation type="journal article" date="2018" name="Mol. Biol. Evol.">
        <title>Broad Genomic Sampling Reveals a Smut Pathogenic Ancestry of the Fungal Clade Ustilaginomycotina.</title>
        <authorList>
            <person name="Kijpornyongpan T."/>
            <person name="Mondo S.J."/>
            <person name="Barry K."/>
            <person name="Sandor L."/>
            <person name="Lee J."/>
            <person name="Lipzen A."/>
            <person name="Pangilinan J."/>
            <person name="LaButti K."/>
            <person name="Hainaut M."/>
            <person name="Henrissat B."/>
            <person name="Grigoriev I.V."/>
            <person name="Spatafora J.W."/>
            <person name="Aime M.C."/>
        </authorList>
    </citation>
    <scope>NUCLEOTIDE SEQUENCE [LARGE SCALE GENOMIC DNA]</scope>
    <source>
        <strain evidence="2 3">MCA 3645</strain>
    </source>
</reference>
<keyword evidence="1" id="KW-0812">Transmembrane</keyword>
<proteinExistence type="predicted"/>
<dbReference type="AlphaFoldDB" id="A0A317XR51"/>
<accession>A0A317XR51</accession>
<organism evidence="2 3">
    <name type="scientific">Testicularia cyperi</name>
    <dbReference type="NCBI Taxonomy" id="1882483"/>
    <lineage>
        <taxon>Eukaryota</taxon>
        <taxon>Fungi</taxon>
        <taxon>Dikarya</taxon>
        <taxon>Basidiomycota</taxon>
        <taxon>Ustilaginomycotina</taxon>
        <taxon>Ustilaginomycetes</taxon>
        <taxon>Ustilaginales</taxon>
        <taxon>Anthracoideaceae</taxon>
        <taxon>Testicularia</taxon>
    </lineage>
</organism>
<name>A0A317XR51_9BASI</name>
<evidence type="ECO:0000256" key="1">
    <source>
        <dbReference type="SAM" id="Phobius"/>
    </source>
</evidence>
<feature type="transmembrane region" description="Helical" evidence="1">
    <location>
        <begin position="69"/>
        <end position="91"/>
    </location>
</feature>
<evidence type="ECO:0000313" key="3">
    <source>
        <dbReference type="Proteomes" id="UP000246740"/>
    </source>
</evidence>
<protein>
    <submittedName>
        <fullName evidence="2">Uncharacterized protein</fullName>
    </submittedName>
</protein>
<keyword evidence="1" id="KW-0472">Membrane</keyword>
<dbReference type="InParanoid" id="A0A317XR51"/>
<sequence length="163" mass="18625">MRLSSYGRTMRWYCLLQRAGAFVSVIDHDLSLMFYRCRVQCRAIVKFETTAYSSLIGPRAESATVYCNLQLHVSAAMFFLLLFLVLLFSRAHSSFIFCARDFRAYGFLSRFAGEFTLLTVLLLILLLYILCRLSFRSQTPCPNDFAPLPSAFDATVVCPIGRR</sequence>
<dbReference type="EMBL" id="KZ819192">
    <property type="protein sequence ID" value="PWZ00368.1"/>
    <property type="molecule type" value="Genomic_DNA"/>
</dbReference>
<evidence type="ECO:0000313" key="2">
    <source>
        <dbReference type="EMBL" id="PWZ00368.1"/>
    </source>
</evidence>
<keyword evidence="1" id="KW-1133">Transmembrane helix</keyword>
<feature type="transmembrane region" description="Helical" evidence="1">
    <location>
        <begin position="111"/>
        <end position="130"/>
    </location>
</feature>
<dbReference type="Proteomes" id="UP000246740">
    <property type="component" value="Unassembled WGS sequence"/>
</dbReference>
<gene>
    <name evidence="2" type="ORF">BCV70DRAFT_94358</name>
</gene>